<sequence>MTGGERKAVEGAAQQVPPAAASRRAAQARSRPGPGDAGDGRTLRQRRGRRLRVGVTASAKGGRWMWWLSWLGLRLMGLRPVRLTAPLAGDVDLDAFDGFLIGGGDDIGADLYGAKPLFDVRIDEARDAMEMRVLDHALPRDVPVLGICRGAQMLNIHRGGDIHQEVREVYADVPRMWTPLPVKTVTTEPGVRLREVIGRETFRVNSLHHQAVDKLGRGLRVAARDEWGVVQAVEDPEAHFRFGVQWHPEFLLWRRPHRRLFRAFAAAVHGADPAAQRRAARNEPEPEPGPAPGG</sequence>
<dbReference type="AlphaFoldDB" id="A0A1I3HRN4"/>
<dbReference type="STRING" id="1114924.SAMN05216258_106135"/>
<dbReference type="GO" id="GO:0005829">
    <property type="term" value="C:cytosol"/>
    <property type="evidence" value="ECO:0007669"/>
    <property type="project" value="TreeGrafter"/>
</dbReference>
<keyword evidence="3" id="KW-1185">Reference proteome</keyword>
<dbReference type="GO" id="GO:0016811">
    <property type="term" value="F:hydrolase activity, acting on carbon-nitrogen (but not peptide) bonds, in linear amides"/>
    <property type="evidence" value="ECO:0007669"/>
    <property type="project" value="InterPro"/>
</dbReference>
<dbReference type="CDD" id="cd01745">
    <property type="entry name" value="GATase1_2"/>
    <property type="match status" value="1"/>
</dbReference>
<reference evidence="2 3" key="1">
    <citation type="submission" date="2016-10" db="EMBL/GenBank/DDBJ databases">
        <authorList>
            <person name="de Groot N.N."/>
        </authorList>
    </citation>
    <scope>NUCLEOTIDE SEQUENCE [LARGE SCALE GENOMIC DNA]</scope>
    <source>
        <strain evidence="2 3">CGMCC 1.11030</strain>
    </source>
</reference>
<keyword evidence="2" id="KW-0808">Transferase</keyword>
<dbReference type="PANTHER" id="PTHR43235">
    <property type="entry name" value="GLUTAMINE AMIDOTRANSFERASE PB2B2.05-RELATED"/>
    <property type="match status" value="1"/>
</dbReference>
<feature type="compositionally biased region" description="Low complexity" evidence="1">
    <location>
        <begin position="10"/>
        <end position="34"/>
    </location>
</feature>
<organism evidence="2 3">
    <name type="scientific">Albimonas pacifica</name>
    <dbReference type="NCBI Taxonomy" id="1114924"/>
    <lineage>
        <taxon>Bacteria</taxon>
        <taxon>Pseudomonadati</taxon>
        <taxon>Pseudomonadota</taxon>
        <taxon>Alphaproteobacteria</taxon>
        <taxon>Rhodobacterales</taxon>
        <taxon>Paracoccaceae</taxon>
        <taxon>Albimonas</taxon>
    </lineage>
</organism>
<proteinExistence type="predicted"/>
<dbReference type="InterPro" id="IPR011697">
    <property type="entry name" value="Peptidase_C26"/>
</dbReference>
<feature type="region of interest" description="Disordered" evidence="1">
    <location>
        <begin position="1"/>
        <end position="45"/>
    </location>
</feature>
<evidence type="ECO:0000313" key="3">
    <source>
        <dbReference type="Proteomes" id="UP000199377"/>
    </source>
</evidence>
<dbReference type="SUPFAM" id="SSF52317">
    <property type="entry name" value="Class I glutamine amidotransferase-like"/>
    <property type="match status" value="1"/>
</dbReference>
<dbReference type="EMBL" id="FOQH01000006">
    <property type="protein sequence ID" value="SFI38321.1"/>
    <property type="molecule type" value="Genomic_DNA"/>
</dbReference>
<dbReference type="PROSITE" id="PS51273">
    <property type="entry name" value="GATASE_TYPE_1"/>
    <property type="match status" value="1"/>
</dbReference>
<evidence type="ECO:0000256" key="1">
    <source>
        <dbReference type="SAM" id="MobiDB-lite"/>
    </source>
</evidence>
<dbReference type="Gene3D" id="3.40.50.880">
    <property type="match status" value="1"/>
</dbReference>
<accession>A0A1I3HRN4</accession>
<feature type="region of interest" description="Disordered" evidence="1">
    <location>
        <begin position="272"/>
        <end position="294"/>
    </location>
</feature>
<dbReference type="RefSeq" id="WP_177236267.1">
    <property type="nucleotide sequence ID" value="NZ_FOQH01000006.1"/>
</dbReference>
<dbReference type="InterPro" id="IPR029062">
    <property type="entry name" value="Class_I_gatase-like"/>
</dbReference>
<gene>
    <name evidence="2" type="ORF">SAMN05216258_106135</name>
</gene>
<dbReference type="PANTHER" id="PTHR43235:SF1">
    <property type="entry name" value="GLUTAMINE AMIDOTRANSFERASE PB2B2.05-RELATED"/>
    <property type="match status" value="1"/>
</dbReference>
<dbReference type="Pfam" id="PF07722">
    <property type="entry name" value="Peptidase_C26"/>
    <property type="match status" value="1"/>
</dbReference>
<name>A0A1I3HRN4_9RHOB</name>
<keyword evidence="2" id="KW-0315">Glutamine amidotransferase</keyword>
<protein>
    <submittedName>
        <fullName evidence="2">Putative glutamine amidotransferase</fullName>
    </submittedName>
</protein>
<dbReference type="InterPro" id="IPR044668">
    <property type="entry name" value="PuuD-like"/>
</dbReference>
<evidence type="ECO:0000313" key="2">
    <source>
        <dbReference type="EMBL" id="SFI38321.1"/>
    </source>
</evidence>
<dbReference type="Proteomes" id="UP000199377">
    <property type="component" value="Unassembled WGS sequence"/>
</dbReference>
<dbReference type="GO" id="GO:0016740">
    <property type="term" value="F:transferase activity"/>
    <property type="evidence" value="ECO:0007669"/>
    <property type="project" value="UniProtKB-KW"/>
</dbReference>